<keyword evidence="1 2" id="KW-0597">Phosphoprotein</keyword>
<name>A0A2I2KSW6_9ACTN</name>
<dbReference type="SMART" id="SM00448">
    <property type="entry name" value="REC"/>
    <property type="match status" value="1"/>
</dbReference>
<dbReference type="EMBL" id="FZMO01000199">
    <property type="protein sequence ID" value="SNQ48768.1"/>
    <property type="molecule type" value="Genomic_DNA"/>
</dbReference>
<organism evidence="4 5">
    <name type="scientific">Frankia canadensis</name>
    <dbReference type="NCBI Taxonomy" id="1836972"/>
    <lineage>
        <taxon>Bacteria</taxon>
        <taxon>Bacillati</taxon>
        <taxon>Actinomycetota</taxon>
        <taxon>Actinomycetes</taxon>
        <taxon>Frankiales</taxon>
        <taxon>Frankiaceae</taxon>
        <taxon>Frankia</taxon>
    </lineage>
</organism>
<evidence type="ECO:0000256" key="1">
    <source>
        <dbReference type="ARBA" id="ARBA00022553"/>
    </source>
</evidence>
<feature type="modified residue" description="4-aspartylphosphate" evidence="2">
    <location>
        <position position="57"/>
    </location>
</feature>
<dbReference type="InterPro" id="IPR011006">
    <property type="entry name" value="CheY-like_superfamily"/>
</dbReference>
<dbReference type="PROSITE" id="PS50110">
    <property type="entry name" value="RESPONSE_REGULATORY"/>
    <property type="match status" value="1"/>
</dbReference>
<dbReference type="SUPFAM" id="SSF52172">
    <property type="entry name" value="CheY-like"/>
    <property type="match status" value="1"/>
</dbReference>
<dbReference type="AlphaFoldDB" id="A0A2I2KSW6"/>
<gene>
    <name evidence="4" type="ORF">FRACA_2780003</name>
</gene>
<accession>A0A2I2KSW6</accession>
<reference evidence="4 5" key="1">
    <citation type="submission" date="2017-06" db="EMBL/GenBank/DDBJ databases">
        <authorList>
            <person name="Kim H.J."/>
            <person name="Triplett B.A."/>
        </authorList>
    </citation>
    <scope>NUCLEOTIDE SEQUENCE [LARGE SCALE GENOMIC DNA]</scope>
    <source>
        <strain evidence="4">FRACA_ARgP5</strain>
    </source>
</reference>
<dbReference type="PANTHER" id="PTHR44591">
    <property type="entry name" value="STRESS RESPONSE REGULATOR PROTEIN 1"/>
    <property type="match status" value="1"/>
</dbReference>
<evidence type="ECO:0000259" key="3">
    <source>
        <dbReference type="PROSITE" id="PS50110"/>
    </source>
</evidence>
<feature type="domain" description="Response regulatory" evidence="3">
    <location>
        <begin position="9"/>
        <end position="119"/>
    </location>
</feature>
<dbReference type="RefSeq" id="WP_243407627.1">
    <property type="nucleotide sequence ID" value="NZ_FZMO01000199.1"/>
</dbReference>
<proteinExistence type="predicted"/>
<evidence type="ECO:0000256" key="2">
    <source>
        <dbReference type="PROSITE-ProRule" id="PRU00169"/>
    </source>
</evidence>
<evidence type="ECO:0000313" key="5">
    <source>
        <dbReference type="Proteomes" id="UP000234331"/>
    </source>
</evidence>
<evidence type="ECO:0000313" key="4">
    <source>
        <dbReference type="EMBL" id="SNQ48768.1"/>
    </source>
</evidence>
<dbReference type="PANTHER" id="PTHR44591:SF3">
    <property type="entry name" value="RESPONSE REGULATORY DOMAIN-CONTAINING PROTEIN"/>
    <property type="match status" value="1"/>
</dbReference>
<sequence>MNAPTGGPRVLVVDDNEMLRALLERILLAEGFQVSVADSVDQALGLGAAGFDVILVDLRLGDRPGTDLIAELCRDDPAARRRFAILTGAAGVDPVPAGIPVVAKPFTADSLLSAIHEVLRAAPGPDAR</sequence>
<dbReference type="GO" id="GO:0000160">
    <property type="term" value="P:phosphorelay signal transduction system"/>
    <property type="evidence" value="ECO:0007669"/>
    <property type="project" value="InterPro"/>
</dbReference>
<keyword evidence="5" id="KW-1185">Reference proteome</keyword>
<dbReference type="Pfam" id="PF00072">
    <property type="entry name" value="Response_reg"/>
    <property type="match status" value="1"/>
</dbReference>
<protein>
    <submittedName>
        <fullName evidence="4">Putative two component system response regulator</fullName>
    </submittedName>
</protein>
<dbReference type="Proteomes" id="UP000234331">
    <property type="component" value="Unassembled WGS sequence"/>
</dbReference>
<dbReference type="InterPro" id="IPR001789">
    <property type="entry name" value="Sig_transdc_resp-reg_receiver"/>
</dbReference>
<dbReference type="InterPro" id="IPR050595">
    <property type="entry name" value="Bact_response_regulator"/>
</dbReference>
<dbReference type="Gene3D" id="3.40.50.2300">
    <property type="match status" value="1"/>
</dbReference>